<evidence type="ECO:0000259" key="2">
    <source>
        <dbReference type="PROSITE" id="PS50011"/>
    </source>
</evidence>
<feature type="domain" description="Protein kinase" evidence="2">
    <location>
        <begin position="369"/>
        <end position="591"/>
    </location>
</feature>
<sequence>MSSRNLIKEMVILGVESAVSGLERMESIRSNDALFVDPGMIPVSNTAWTTEHLSPKVNSSSVMERYPCSVRDRWSGQSIAREVPKAILVYPYRMLGSHFDRIPQAPRQGSQGMAEDDLSNNGQSRSVTPSTARSEAGNLCVGYKRAVYRSFITSSTPSALSARRASHEQRNVTRSWNTVQSAGSRCTALSAIQEGPASLPNRRSRRDEESWGRWRHSLATRISLVPLVRDGRLRLGKWRPRIVEDSRDAIRMPEITSQWWPKERVDATVSRDYVLKTLDPAFHPRLNWFLSFGESLTDDTYIDWILERARKLYLVLLELNLQSRIFQLIDSGYDDEDLPITRENTANLRLAAPVKDVFSDFRFAGVQSRFLVRSIPEGEHVVFHEEEPLPVDAPKQQRLPIPFPESIQIDSVVHASTDCRELLRLSIALPEEPYYRDENEILREVKALRPLAHEHVISVFGSYSVGDTVNVLLSNAPEYTFKSFLADRPSSFKRLPKNTQQSVLLNWPHCLASGLAWLHGHNQCHGAIRPSNIFIDADHHIRLGFFDVFDPLIPQKQPNDIESYQTPMLRTLLRRGQIQLGKRIISLVGLR</sequence>
<organism evidence="3 4">
    <name type="scientific">Uncinocarpus reesii (strain UAMH 1704)</name>
    <dbReference type="NCBI Taxonomy" id="336963"/>
    <lineage>
        <taxon>Eukaryota</taxon>
        <taxon>Fungi</taxon>
        <taxon>Dikarya</taxon>
        <taxon>Ascomycota</taxon>
        <taxon>Pezizomycotina</taxon>
        <taxon>Eurotiomycetes</taxon>
        <taxon>Eurotiomycetidae</taxon>
        <taxon>Onygenales</taxon>
        <taxon>Onygenaceae</taxon>
        <taxon>Uncinocarpus</taxon>
    </lineage>
</organism>
<keyword evidence="4" id="KW-1185">Reference proteome</keyword>
<evidence type="ECO:0000313" key="4">
    <source>
        <dbReference type="Proteomes" id="UP000002058"/>
    </source>
</evidence>
<dbReference type="InParanoid" id="C4JYN5"/>
<dbReference type="InterPro" id="IPR000719">
    <property type="entry name" value="Prot_kinase_dom"/>
</dbReference>
<dbReference type="KEGG" id="ure:UREG_07286"/>
<dbReference type="Pfam" id="PF07714">
    <property type="entry name" value="PK_Tyr_Ser-Thr"/>
    <property type="match status" value="1"/>
</dbReference>
<accession>C4JYN5</accession>
<evidence type="ECO:0000256" key="1">
    <source>
        <dbReference type="SAM" id="MobiDB-lite"/>
    </source>
</evidence>
<dbReference type="EMBL" id="CH476619">
    <property type="protein sequence ID" value="EEP82421.1"/>
    <property type="molecule type" value="Genomic_DNA"/>
</dbReference>
<dbReference type="RefSeq" id="XP_002582513.1">
    <property type="nucleotide sequence ID" value="XM_002582467.1"/>
</dbReference>
<reference evidence="4" key="1">
    <citation type="journal article" date="2009" name="Genome Res.">
        <title>Comparative genomic analyses of the human fungal pathogens Coccidioides and their relatives.</title>
        <authorList>
            <person name="Sharpton T.J."/>
            <person name="Stajich J.E."/>
            <person name="Rounsley S.D."/>
            <person name="Gardner M.J."/>
            <person name="Wortman J.R."/>
            <person name="Jordar V.S."/>
            <person name="Maiti R."/>
            <person name="Kodira C.D."/>
            <person name="Neafsey D.E."/>
            <person name="Zeng Q."/>
            <person name="Hung C.-Y."/>
            <person name="McMahan C."/>
            <person name="Muszewska A."/>
            <person name="Grynberg M."/>
            <person name="Mandel M.A."/>
            <person name="Kellner E.M."/>
            <person name="Barker B.M."/>
            <person name="Galgiani J.N."/>
            <person name="Orbach M.J."/>
            <person name="Kirkland T.N."/>
            <person name="Cole G.T."/>
            <person name="Henn M.R."/>
            <person name="Birren B.W."/>
            <person name="Taylor J.W."/>
        </authorList>
    </citation>
    <scope>NUCLEOTIDE SEQUENCE [LARGE SCALE GENOMIC DNA]</scope>
    <source>
        <strain evidence="4">UAMH 1704</strain>
    </source>
</reference>
<gene>
    <name evidence="3" type="ORF">UREG_07286</name>
</gene>
<dbReference type="Gene3D" id="1.10.510.10">
    <property type="entry name" value="Transferase(Phosphotransferase) domain 1"/>
    <property type="match status" value="1"/>
</dbReference>
<dbReference type="GO" id="GO:0005524">
    <property type="term" value="F:ATP binding"/>
    <property type="evidence" value="ECO:0007669"/>
    <property type="project" value="InterPro"/>
</dbReference>
<dbReference type="SUPFAM" id="SSF56112">
    <property type="entry name" value="Protein kinase-like (PK-like)"/>
    <property type="match status" value="1"/>
</dbReference>
<dbReference type="OrthoDB" id="4197684at2759"/>
<dbReference type="Proteomes" id="UP000002058">
    <property type="component" value="Unassembled WGS sequence"/>
</dbReference>
<feature type="region of interest" description="Disordered" evidence="1">
    <location>
        <begin position="102"/>
        <end position="134"/>
    </location>
</feature>
<feature type="compositionally biased region" description="Polar residues" evidence="1">
    <location>
        <begin position="119"/>
        <end position="133"/>
    </location>
</feature>
<dbReference type="InterPro" id="IPR011009">
    <property type="entry name" value="Kinase-like_dom_sf"/>
</dbReference>
<evidence type="ECO:0000313" key="3">
    <source>
        <dbReference type="EMBL" id="EEP82421.1"/>
    </source>
</evidence>
<dbReference type="STRING" id="336963.C4JYN5"/>
<protein>
    <recommendedName>
        <fullName evidence="2">Protein kinase domain-containing protein</fullName>
    </recommendedName>
</protein>
<dbReference type="AlphaFoldDB" id="C4JYN5"/>
<dbReference type="HOGENOM" id="CLU_461654_0_0_1"/>
<dbReference type="PROSITE" id="PS50011">
    <property type="entry name" value="PROTEIN_KINASE_DOM"/>
    <property type="match status" value="1"/>
</dbReference>
<name>C4JYN5_UNCRE</name>
<dbReference type="eggNOG" id="ENOG502QUU6">
    <property type="taxonomic scope" value="Eukaryota"/>
</dbReference>
<dbReference type="InterPro" id="IPR001245">
    <property type="entry name" value="Ser-Thr/Tyr_kinase_cat_dom"/>
</dbReference>
<dbReference type="GO" id="GO:0004672">
    <property type="term" value="F:protein kinase activity"/>
    <property type="evidence" value="ECO:0007669"/>
    <property type="project" value="InterPro"/>
</dbReference>
<feature type="region of interest" description="Disordered" evidence="1">
    <location>
        <begin position="159"/>
        <end position="179"/>
    </location>
</feature>
<dbReference type="VEuPathDB" id="FungiDB:UREG_07286"/>
<dbReference type="GeneID" id="8438831"/>
<proteinExistence type="predicted"/>